<dbReference type="EMBL" id="MU269397">
    <property type="protein sequence ID" value="KAH7902916.1"/>
    <property type="molecule type" value="Genomic_DNA"/>
</dbReference>
<sequence length="206" mass="22156">MRVEASLHAVLPARVNREKNLSAQSQLHGKVQQSPASEASKLPPESEDDAHANLPDINSIAHPSSSMITKIGPPRGVPRTEGSVKKRARKSKATEAIAEPPRSPPPTPASGSPDEGLHAAEGRATDAARAAKQRAAEIQRETEAQGVAEQHEAEAQRVAKQREVEGERVHDQHAAEPQRRKVLRSPLSFPFSPIFAIFTDAAHPCA</sequence>
<accession>A0ACB7ZP24</accession>
<reference evidence="1" key="1">
    <citation type="journal article" date="2021" name="New Phytol.">
        <title>Evolutionary innovations through gain and loss of genes in the ectomycorrhizal Boletales.</title>
        <authorList>
            <person name="Wu G."/>
            <person name="Miyauchi S."/>
            <person name="Morin E."/>
            <person name="Kuo A."/>
            <person name="Drula E."/>
            <person name="Varga T."/>
            <person name="Kohler A."/>
            <person name="Feng B."/>
            <person name="Cao Y."/>
            <person name="Lipzen A."/>
            <person name="Daum C."/>
            <person name="Hundley H."/>
            <person name="Pangilinan J."/>
            <person name="Johnson J."/>
            <person name="Barry K."/>
            <person name="LaButti K."/>
            <person name="Ng V."/>
            <person name="Ahrendt S."/>
            <person name="Min B."/>
            <person name="Choi I.G."/>
            <person name="Park H."/>
            <person name="Plett J.M."/>
            <person name="Magnuson J."/>
            <person name="Spatafora J.W."/>
            <person name="Nagy L.G."/>
            <person name="Henrissat B."/>
            <person name="Grigoriev I.V."/>
            <person name="Yang Z.L."/>
            <person name="Xu J."/>
            <person name="Martin F.M."/>
        </authorList>
    </citation>
    <scope>NUCLEOTIDE SEQUENCE</scope>
    <source>
        <strain evidence="1">ATCC 28755</strain>
    </source>
</reference>
<evidence type="ECO:0000313" key="2">
    <source>
        <dbReference type="Proteomes" id="UP000790377"/>
    </source>
</evidence>
<name>A0ACB7ZP24_9AGAM</name>
<dbReference type="Proteomes" id="UP000790377">
    <property type="component" value="Unassembled WGS sequence"/>
</dbReference>
<protein>
    <submittedName>
        <fullName evidence="1">Uncharacterized protein</fullName>
    </submittedName>
</protein>
<evidence type="ECO:0000313" key="1">
    <source>
        <dbReference type="EMBL" id="KAH7902916.1"/>
    </source>
</evidence>
<gene>
    <name evidence="1" type="ORF">BJ138DRAFT_1120944</name>
</gene>
<organism evidence="1 2">
    <name type="scientific">Hygrophoropsis aurantiaca</name>
    <dbReference type="NCBI Taxonomy" id="72124"/>
    <lineage>
        <taxon>Eukaryota</taxon>
        <taxon>Fungi</taxon>
        <taxon>Dikarya</taxon>
        <taxon>Basidiomycota</taxon>
        <taxon>Agaricomycotina</taxon>
        <taxon>Agaricomycetes</taxon>
        <taxon>Agaricomycetidae</taxon>
        <taxon>Boletales</taxon>
        <taxon>Coniophorineae</taxon>
        <taxon>Hygrophoropsidaceae</taxon>
        <taxon>Hygrophoropsis</taxon>
    </lineage>
</organism>
<comment type="caution">
    <text evidence="1">The sequence shown here is derived from an EMBL/GenBank/DDBJ whole genome shotgun (WGS) entry which is preliminary data.</text>
</comment>
<proteinExistence type="predicted"/>
<keyword evidence="2" id="KW-1185">Reference proteome</keyword>